<evidence type="ECO:0000256" key="1">
    <source>
        <dbReference type="ARBA" id="ARBA00022512"/>
    </source>
</evidence>
<keyword evidence="5" id="KW-0812">Transmembrane</keyword>
<evidence type="ECO:0000256" key="5">
    <source>
        <dbReference type="SAM" id="Phobius"/>
    </source>
</evidence>
<evidence type="ECO:0000256" key="3">
    <source>
        <dbReference type="ARBA" id="ARBA00022729"/>
    </source>
</evidence>
<dbReference type="EMBL" id="BAABID010000002">
    <property type="protein sequence ID" value="GAA4716834.1"/>
    <property type="molecule type" value="Genomic_DNA"/>
</dbReference>
<reference evidence="8" key="1">
    <citation type="journal article" date="2019" name="Int. J. Syst. Evol. Microbiol.">
        <title>The Global Catalogue of Microorganisms (GCM) 10K type strain sequencing project: providing services to taxonomists for standard genome sequencing and annotation.</title>
        <authorList>
            <consortium name="The Broad Institute Genomics Platform"/>
            <consortium name="The Broad Institute Genome Sequencing Center for Infectious Disease"/>
            <person name="Wu L."/>
            <person name="Ma J."/>
        </authorList>
    </citation>
    <scope>NUCLEOTIDE SEQUENCE [LARGE SCALE GENOMIC DNA]</scope>
    <source>
        <strain evidence="8">JCM 18063</strain>
    </source>
</reference>
<proteinExistence type="predicted"/>
<feature type="domain" description="Gram-positive cocci surface proteins LPxTG" evidence="6">
    <location>
        <begin position="562"/>
        <end position="595"/>
    </location>
</feature>
<keyword evidence="5" id="KW-0472">Membrane</keyword>
<keyword evidence="3" id="KW-0732">Signal</keyword>
<keyword evidence="2" id="KW-0964">Secreted</keyword>
<evidence type="ECO:0000259" key="6">
    <source>
        <dbReference type="Pfam" id="PF00746"/>
    </source>
</evidence>
<dbReference type="Pfam" id="PF00746">
    <property type="entry name" value="Gram_pos_anchor"/>
    <property type="match status" value="1"/>
</dbReference>
<sequence>MASVPVARVTHFVVPDPLLEGISPTVRRILASIATSTLALGGLLVATAAPATAHTPEAEATCDSLTVDLQAYQGATVTVRVDGQVVDRDTFHSSYDESFDLDPSREQTWDVEVDAHDGDHHDWDRTGDSDACESSAPEIGTAFYVYPKIDPERPAAWENSGFQTLIATRDGGEFWETLPEEYPGELFDETTLPADVCEGSWGVQQDIVGIHDGFDWADYQHIEFENGGPYFRDLRAYRHDDLSNYLAECSEEPARQVTPDEPAFVESCEADNAVTLPPDSEDVRYHATWNEARTEVTVTAELTEGVEPAPDAVTTWSHTFTREACEPEPEQEPQPEPTVVTPEAPQVTDLCGVENDDLSVPEDTEEVTYTSTDGGILAHAAESTTFGDLPAGYTAVDETTALFAVDESTFTDEPCALVPGDITAVCESEVPYLAYEVSLPQGVEADGDTPLTVTFLNPDGDDYTVTDQPLAGSLLWPGASAQEPLQWPGWERLDDGSYVETDGNYAWTRDGVQVRFEVNPDYSTVVDYPPASSECANPELPDAGTGGVDPIVDAEPVADAGAEELPQTGATVGIVAAVAALLVAAGVTLFVVRRRLRQE</sequence>
<keyword evidence="8" id="KW-1185">Reference proteome</keyword>
<keyword evidence="5" id="KW-1133">Transmembrane helix</keyword>
<feature type="transmembrane region" description="Helical" evidence="5">
    <location>
        <begin position="572"/>
        <end position="592"/>
    </location>
</feature>
<protein>
    <recommendedName>
        <fullName evidence="6">Gram-positive cocci surface proteins LPxTG domain-containing protein</fullName>
    </recommendedName>
</protein>
<comment type="caution">
    <text evidence="7">The sequence shown here is derived from an EMBL/GenBank/DDBJ whole genome shotgun (WGS) entry which is preliminary data.</text>
</comment>
<gene>
    <name evidence="7" type="ORF">GCM10023216_00870</name>
</gene>
<name>A0ABP8XWA5_9MICO</name>
<dbReference type="InterPro" id="IPR019931">
    <property type="entry name" value="LPXTG_anchor"/>
</dbReference>
<evidence type="ECO:0000256" key="2">
    <source>
        <dbReference type="ARBA" id="ARBA00022525"/>
    </source>
</evidence>
<evidence type="ECO:0000313" key="8">
    <source>
        <dbReference type="Proteomes" id="UP001500956"/>
    </source>
</evidence>
<accession>A0ABP8XWA5</accession>
<dbReference type="Proteomes" id="UP001500956">
    <property type="component" value="Unassembled WGS sequence"/>
</dbReference>
<organism evidence="7 8">
    <name type="scientific">Isoptericola chiayiensis</name>
    <dbReference type="NCBI Taxonomy" id="579446"/>
    <lineage>
        <taxon>Bacteria</taxon>
        <taxon>Bacillati</taxon>
        <taxon>Actinomycetota</taxon>
        <taxon>Actinomycetes</taxon>
        <taxon>Micrococcales</taxon>
        <taxon>Promicromonosporaceae</taxon>
        <taxon>Isoptericola</taxon>
    </lineage>
</organism>
<evidence type="ECO:0000313" key="7">
    <source>
        <dbReference type="EMBL" id="GAA4716834.1"/>
    </source>
</evidence>
<evidence type="ECO:0000256" key="4">
    <source>
        <dbReference type="ARBA" id="ARBA00023088"/>
    </source>
</evidence>
<keyword evidence="1" id="KW-0134">Cell wall</keyword>
<keyword evidence="4" id="KW-0572">Peptidoglycan-anchor</keyword>
<dbReference type="NCBIfam" id="TIGR01167">
    <property type="entry name" value="LPXTG_anchor"/>
    <property type="match status" value="1"/>
</dbReference>